<keyword evidence="10" id="KW-0325">Glycoprotein</keyword>
<evidence type="ECO:0000256" key="10">
    <source>
        <dbReference type="ARBA" id="ARBA00023180"/>
    </source>
</evidence>
<dbReference type="GO" id="GO:0003993">
    <property type="term" value="F:acid phosphatase activity"/>
    <property type="evidence" value="ECO:0007669"/>
    <property type="project" value="TreeGrafter"/>
</dbReference>
<evidence type="ECO:0000256" key="7">
    <source>
        <dbReference type="ARBA" id="ARBA00022729"/>
    </source>
</evidence>
<keyword evidence="9" id="KW-0472">Membrane</keyword>
<dbReference type="InterPro" id="IPR029001">
    <property type="entry name" value="ITPase-like_fam"/>
</dbReference>
<comment type="subcellular location">
    <subcellularLocation>
        <location evidence="1">Cell membrane</location>
    </subcellularLocation>
</comment>
<proteinExistence type="inferred from homology"/>
<dbReference type="SUPFAM" id="SSF52972">
    <property type="entry name" value="ITPase-like"/>
    <property type="match status" value="1"/>
</dbReference>
<keyword evidence="6" id="KW-1003">Cell membrane</keyword>
<dbReference type="EC" id="3.1.3.62" evidence="4"/>
<sequence length="611" mass="70653">MLWESTLQALSSSRVILASGSPRRHEILKNLVNNHTGINAECIASTYDEKLDRHQYDNHGEYVQDLAYYKVQEVYNRLKNDSRPPSLIIGADTIVTMGEIIYGKPKNPNDAFEILSRLANKEHTVYTGVCLKSISLNKEIKFYECTQVKFGDITNDQIWTYIKTGEPLDKAGAYGIQGIGGCLVEKITGDYYTSFSCSKSTSDSFKCRLTTITPYRFIANSSNDSEIKIPDCEAKKIWLVIRHGTRYPGKKIASMMNELLNIQANILDNCQRYGCPLNDIQRRRLAKWKLTFSKHDKMHLHSVGQDELIALGERFQSRFPQLMPEKYSNDSYKFKFTDRERTEESAKHFAIGLFGKYQSRNVWYPPAEKKDPVLRFYKACEKWERDVDDNPDAYAEVTKFKNSSTITNMLKDLSDRFHFEFNYDKIKLIREMCAFETAWNYRNASPWCDFLTPNEFEIMEFIHDLEYYWIDGYGYELTYNQACVALKDMFNFMDIDNEVKTSAYFTHSGAILKILSHLGIAKDNKPLLHDNYQSSKDRLWRTSIIGAFASNIAFVLYDCKSTEPSILVMHQERIVQLPGCPHGIPCPISKLKKNYPAEKKCNFTKMCSIDK</sequence>
<accession>A0AA39CAW0</accession>
<comment type="catalytic activity">
    <reaction evidence="12">
        <text>1D-myo-inositol 1,2,5,6-tetrakisphosphate + H2O = 1D-myo-inositol 1,2,6-trisphosphate + phosphate</text>
        <dbReference type="Rhea" id="RHEA:77119"/>
        <dbReference type="ChEBI" id="CHEBI:15377"/>
        <dbReference type="ChEBI" id="CHEBI:43474"/>
        <dbReference type="ChEBI" id="CHEBI:195535"/>
        <dbReference type="ChEBI" id="CHEBI:195537"/>
        <dbReference type="EC" id="3.1.3.62"/>
    </reaction>
    <physiologicalReaction direction="left-to-right" evidence="12">
        <dbReference type="Rhea" id="RHEA:77120"/>
    </physiologicalReaction>
</comment>
<dbReference type="InterPro" id="IPR029033">
    <property type="entry name" value="His_PPase_superfam"/>
</dbReference>
<dbReference type="Pfam" id="PF02545">
    <property type="entry name" value="Maf"/>
    <property type="match status" value="1"/>
</dbReference>
<comment type="catalytic activity">
    <reaction evidence="15">
        <text>(2R)-2,3-bisphosphoglycerate + H2O = (2R)-2-phosphoglycerate + phosphate</text>
        <dbReference type="Rhea" id="RHEA:27381"/>
        <dbReference type="ChEBI" id="CHEBI:15377"/>
        <dbReference type="ChEBI" id="CHEBI:43474"/>
        <dbReference type="ChEBI" id="CHEBI:58248"/>
        <dbReference type="ChEBI" id="CHEBI:58289"/>
        <dbReference type="EC" id="3.1.3.80"/>
    </reaction>
    <physiologicalReaction direction="left-to-right" evidence="15">
        <dbReference type="Rhea" id="RHEA:27382"/>
    </physiologicalReaction>
</comment>
<comment type="similarity">
    <text evidence="2">Belongs to the histidine acid phosphatase family. MINPP1 subfamily.</text>
</comment>
<dbReference type="SUPFAM" id="SSF53254">
    <property type="entry name" value="Phosphoglycerate mutase-like"/>
    <property type="match status" value="1"/>
</dbReference>
<evidence type="ECO:0000256" key="8">
    <source>
        <dbReference type="ARBA" id="ARBA00022801"/>
    </source>
</evidence>
<dbReference type="GO" id="GO:0034417">
    <property type="term" value="F:bisphosphoglycerate 3-phosphatase activity"/>
    <property type="evidence" value="ECO:0007669"/>
    <property type="project" value="UniProtKB-EC"/>
</dbReference>
<evidence type="ECO:0000256" key="6">
    <source>
        <dbReference type="ARBA" id="ARBA00022475"/>
    </source>
</evidence>
<evidence type="ECO:0000256" key="11">
    <source>
        <dbReference type="ARBA" id="ARBA00031642"/>
    </source>
</evidence>
<evidence type="ECO:0000313" key="17">
    <source>
        <dbReference type="Proteomes" id="UP001168990"/>
    </source>
</evidence>
<evidence type="ECO:0000256" key="13">
    <source>
        <dbReference type="ARBA" id="ARBA00043671"/>
    </source>
</evidence>
<evidence type="ECO:0000313" key="16">
    <source>
        <dbReference type="EMBL" id="KAK0160827.1"/>
    </source>
</evidence>
<dbReference type="Proteomes" id="UP001168990">
    <property type="component" value="Unassembled WGS sequence"/>
</dbReference>
<dbReference type="PANTHER" id="PTHR20963">
    <property type="entry name" value="MULTIPLE INOSITOL POLYPHOSPHATE PHOSPHATASE-RELATED"/>
    <property type="match status" value="1"/>
</dbReference>
<reference evidence="16" key="2">
    <citation type="submission" date="2023-03" db="EMBL/GenBank/DDBJ databases">
        <authorList>
            <person name="Inwood S.N."/>
            <person name="Skelly J.G."/>
            <person name="Guhlin J."/>
            <person name="Harrop T.W.R."/>
            <person name="Goldson S.G."/>
            <person name="Dearden P.K."/>
        </authorList>
    </citation>
    <scope>NUCLEOTIDE SEQUENCE</scope>
    <source>
        <strain evidence="16">Irish</strain>
        <tissue evidence="16">Whole body</tissue>
    </source>
</reference>
<comment type="catalytic activity">
    <reaction evidence="13">
        <text>1D-myo-inositol 1,2,4,5,6-pentakisphosphate + H2O = 1D-myo-inositol 1,2,5,6-tetrakisphosphate + phosphate</text>
        <dbReference type="Rhea" id="RHEA:77115"/>
        <dbReference type="ChEBI" id="CHEBI:15377"/>
        <dbReference type="ChEBI" id="CHEBI:43474"/>
        <dbReference type="ChEBI" id="CHEBI:57798"/>
        <dbReference type="ChEBI" id="CHEBI:195535"/>
        <dbReference type="EC" id="3.1.3.62"/>
    </reaction>
    <physiologicalReaction direction="left-to-right" evidence="13">
        <dbReference type="Rhea" id="RHEA:77116"/>
    </physiologicalReaction>
</comment>
<organism evidence="16 17">
    <name type="scientific">Microctonus aethiopoides</name>
    <dbReference type="NCBI Taxonomy" id="144406"/>
    <lineage>
        <taxon>Eukaryota</taxon>
        <taxon>Metazoa</taxon>
        <taxon>Ecdysozoa</taxon>
        <taxon>Arthropoda</taxon>
        <taxon>Hexapoda</taxon>
        <taxon>Insecta</taxon>
        <taxon>Pterygota</taxon>
        <taxon>Neoptera</taxon>
        <taxon>Endopterygota</taxon>
        <taxon>Hymenoptera</taxon>
        <taxon>Apocrita</taxon>
        <taxon>Ichneumonoidea</taxon>
        <taxon>Braconidae</taxon>
        <taxon>Euphorinae</taxon>
        <taxon>Microctonus</taxon>
    </lineage>
</organism>
<keyword evidence="7" id="KW-0732">Signal</keyword>
<dbReference type="Gene3D" id="3.40.50.1240">
    <property type="entry name" value="Phosphoglycerate mutase-like"/>
    <property type="match status" value="1"/>
</dbReference>
<dbReference type="Pfam" id="PF00328">
    <property type="entry name" value="His_Phos_2"/>
    <property type="match status" value="1"/>
</dbReference>
<protein>
    <recommendedName>
        <fullName evidence="5">Multiple inositol polyphosphate phosphatase 1</fullName>
        <ecNumber evidence="4">3.1.3.62</ecNumber>
        <ecNumber evidence="3">3.1.3.80</ecNumber>
    </recommendedName>
    <alternativeName>
        <fullName evidence="11">2,3-bisphosphoglycerate 3-phosphatase</fullName>
    </alternativeName>
</protein>
<evidence type="ECO:0000256" key="14">
    <source>
        <dbReference type="ARBA" id="ARBA00043691"/>
    </source>
</evidence>
<evidence type="ECO:0000256" key="2">
    <source>
        <dbReference type="ARBA" id="ARBA00008422"/>
    </source>
</evidence>
<dbReference type="GO" id="GO:0052745">
    <property type="term" value="F:inositol phosphate phosphatase activity"/>
    <property type="evidence" value="ECO:0007669"/>
    <property type="project" value="TreeGrafter"/>
</dbReference>
<dbReference type="AlphaFoldDB" id="A0AA39CAW0"/>
<dbReference type="InterPro" id="IPR003697">
    <property type="entry name" value="Maf-like"/>
</dbReference>
<dbReference type="EMBL" id="JAQQBS010001423">
    <property type="protein sequence ID" value="KAK0160827.1"/>
    <property type="molecule type" value="Genomic_DNA"/>
</dbReference>
<dbReference type="GO" id="GO:0047429">
    <property type="term" value="F:nucleoside triphosphate diphosphatase activity"/>
    <property type="evidence" value="ECO:0007669"/>
    <property type="project" value="InterPro"/>
</dbReference>
<dbReference type="CDD" id="cd07061">
    <property type="entry name" value="HP_HAP_like"/>
    <property type="match status" value="1"/>
</dbReference>
<dbReference type="EC" id="3.1.3.80" evidence="3"/>
<evidence type="ECO:0000256" key="5">
    <source>
        <dbReference type="ARBA" id="ARBA00018097"/>
    </source>
</evidence>
<dbReference type="Gene3D" id="3.90.950.10">
    <property type="match status" value="1"/>
</dbReference>
<name>A0AA39CAW0_9HYME</name>
<comment type="catalytic activity">
    <reaction evidence="14">
        <text>1D-myo-inositol hexakisphosphate + H2O = 1D-myo-inositol 1,2,4,5,6-pentakisphosphate + phosphate</text>
        <dbReference type="Rhea" id="RHEA:16989"/>
        <dbReference type="ChEBI" id="CHEBI:15377"/>
        <dbReference type="ChEBI" id="CHEBI:43474"/>
        <dbReference type="ChEBI" id="CHEBI:57798"/>
        <dbReference type="ChEBI" id="CHEBI:58130"/>
        <dbReference type="EC" id="3.1.3.62"/>
    </reaction>
    <physiologicalReaction direction="left-to-right" evidence="14">
        <dbReference type="Rhea" id="RHEA:16990"/>
    </physiologicalReaction>
</comment>
<evidence type="ECO:0000256" key="9">
    <source>
        <dbReference type="ARBA" id="ARBA00023136"/>
    </source>
</evidence>
<evidence type="ECO:0000256" key="1">
    <source>
        <dbReference type="ARBA" id="ARBA00004236"/>
    </source>
</evidence>
<dbReference type="GO" id="GO:0005886">
    <property type="term" value="C:plasma membrane"/>
    <property type="evidence" value="ECO:0007669"/>
    <property type="project" value="UniProtKB-SubCell"/>
</dbReference>
<dbReference type="FunFam" id="3.40.50.1240:FF:000014">
    <property type="entry name" value="Multiple inositol polyphosphate phosphatase 1"/>
    <property type="match status" value="1"/>
</dbReference>
<dbReference type="NCBIfam" id="TIGR00172">
    <property type="entry name" value="maf"/>
    <property type="match status" value="1"/>
</dbReference>
<dbReference type="CDD" id="cd00555">
    <property type="entry name" value="Maf"/>
    <property type="match status" value="1"/>
</dbReference>
<reference evidence="16" key="1">
    <citation type="journal article" date="2023" name="bioRxiv">
        <title>Scaffold-level genome assemblies of two parasitoid biocontrol wasps reveal the parthenogenesis mechanism and an associated novel virus.</title>
        <authorList>
            <person name="Inwood S."/>
            <person name="Skelly J."/>
            <person name="Guhlin J."/>
            <person name="Harrop T."/>
            <person name="Goldson S."/>
            <person name="Dearden P."/>
        </authorList>
    </citation>
    <scope>NUCLEOTIDE SEQUENCE</scope>
    <source>
        <strain evidence="16">Irish</strain>
        <tissue evidence="16">Whole body</tissue>
    </source>
</reference>
<dbReference type="InterPro" id="IPR000560">
    <property type="entry name" value="His_Pase_clade-2"/>
</dbReference>
<evidence type="ECO:0000256" key="3">
    <source>
        <dbReference type="ARBA" id="ARBA00012976"/>
    </source>
</evidence>
<dbReference type="PANTHER" id="PTHR20963:SF51">
    <property type="entry name" value="MULTIPLE INOSITOL POLYPHOSPHATE PHOSPHATASE 1"/>
    <property type="match status" value="1"/>
</dbReference>
<evidence type="ECO:0000256" key="15">
    <source>
        <dbReference type="ARBA" id="ARBA00043832"/>
    </source>
</evidence>
<dbReference type="HAMAP" id="MF_00528">
    <property type="entry name" value="Maf"/>
    <property type="match status" value="1"/>
</dbReference>
<comment type="caution">
    <text evidence="16">The sequence shown here is derived from an EMBL/GenBank/DDBJ whole genome shotgun (WGS) entry which is preliminary data.</text>
</comment>
<evidence type="ECO:0000256" key="12">
    <source>
        <dbReference type="ARBA" id="ARBA00043668"/>
    </source>
</evidence>
<keyword evidence="8" id="KW-0378">Hydrolase</keyword>
<evidence type="ECO:0000256" key="4">
    <source>
        <dbReference type="ARBA" id="ARBA00013040"/>
    </source>
</evidence>
<keyword evidence="17" id="KW-1185">Reference proteome</keyword>
<gene>
    <name evidence="16" type="ORF">PV328_008194</name>
</gene>